<comment type="caution">
    <text evidence="1">The sequence shown here is derived from an EMBL/GenBank/DDBJ whole genome shotgun (WGS) entry which is preliminary data.</text>
</comment>
<dbReference type="Pfam" id="PF09970">
    <property type="entry name" value="DUF2204"/>
    <property type="match status" value="1"/>
</dbReference>
<organism evidence="1">
    <name type="scientific">marine sediment metagenome</name>
    <dbReference type="NCBI Taxonomy" id="412755"/>
    <lineage>
        <taxon>unclassified sequences</taxon>
        <taxon>metagenomes</taxon>
        <taxon>ecological metagenomes</taxon>
    </lineage>
</organism>
<dbReference type="InterPro" id="IPR043519">
    <property type="entry name" value="NT_sf"/>
</dbReference>
<gene>
    <name evidence="1" type="ORF">LCGC14_2267980</name>
</gene>
<dbReference type="AlphaFoldDB" id="A0A0F9CXZ3"/>
<dbReference type="Gene3D" id="3.30.460.40">
    <property type="match status" value="1"/>
</dbReference>
<accession>A0A0F9CXZ3</accession>
<proteinExistence type="predicted"/>
<sequence length="173" mass="19748">MKENVLNLKKILTTLKKHNVRFVLIGGQAGVAQGSAYMTRDVDICYARDKENLENLIKTLTPFHPYLREVEKNLQFIFDAKTLQMGLNFTLSTDIGDIDLFGELKGIGYYDEALKYSEIMEIYGIQCNVLTVEGLIKSKRACGRQKDEPVIKELEAILEIRTQRENNKGDKDI</sequence>
<protein>
    <submittedName>
        <fullName evidence="1">Uncharacterized protein</fullName>
    </submittedName>
</protein>
<reference evidence="1" key="1">
    <citation type="journal article" date="2015" name="Nature">
        <title>Complex archaea that bridge the gap between prokaryotes and eukaryotes.</title>
        <authorList>
            <person name="Spang A."/>
            <person name="Saw J.H."/>
            <person name="Jorgensen S.L."/>
            <person name="Zaremba-Niedzwiedzka K."/>
            <person name="Martijn J."/>
            <person name="Lind A.E."/>
            <person name="van Eijk R."/>
            <person name="Schleper C."/>
            <person name="Guy L."/>
            <person name="Ettema T.J."/>
        </authorList>
    </citation>
    <scope>NUCLEOTIDE SEQUENCE</scope>
</reference>
<dbReference type="InterPro" id="IPR018700">
    <property type="entry name" value="DUF2204"/>
</dbReference>
<dbReference type="SUPFAM" id="SSF81301">
    <property type="entry name" value="Nucleotidyltransferase"/>
    <property type="match status" value="1"/>
</dbReference>
<name>A0A0F9CXZ3_9ZZZZ</name>
<dbReference type="EMBL" id="LAZR01031289">
    <property type="protein sequence ID" value="KKL54184.1"/>
    <property type="molecule type" value="Genomic_DNA"/>
</dbReference>
<evidence type="ECO:0000313" key="1">
    <source>
        <dbReference type="EMBL" id="KKL54184.1"/>
    </source>
</evidence>